<dbReference type="PROSITE" id="PS00943">
    <property type="entry name" value="UBIA"/>
    <property type="match status" value="1"/>
</dbReference>
<feature type="transmembrane region" description="Helical" evidence="14">
    <location>
        <begin position="221"/>
        <end position="243"/>
    </location>
</feature>
<keyword evidence="10" id="KW-0350">Heme biosynthesis</keyword>
<keyword evidence="11 14" id="KW-0472">Membrane</keyword>
<evidence type="ECO:0000256" key="1">
    <source>
        <dbReference type="ARBA" id="ARBA00004225"/>
    </source>
</evidence>
<dbReference type="InterPro" id="IPR006369">
    <property type="entry name" value="Protohaem_IX_farnesylTrfase"/>
</dbReference>
<evidence type="ECO:0000256" key="4">
    <source>
        <dbReference type="ARBA" id="ARBA00016335"/>
    </source>
</evidence>
<feature type="transmembrane region" description="Helical" evidence="14">
    <location>
        <begin position="332"/>
        <end position="352"/>
    </location>
</feature>
<evidence type="ECO:0000256" key="2">
    <source>
        <dbReference type="ARBA" id="ARBA00005985"/>
    </source>
</evidence>
<evidence type="ECO:0000313" key="16">
    <source>
        <dbReference type="EMBL" id="CAG4642650.1"/>
    </source>
</evidence>
<dbReference type="EMBL" id="OC985995">
    <property type="protein sequence ID" value="CAG4642650.1"/>
    <property type="molecule type" value="Genomic_DNA"/>
</dbReference>
<evidence type="ECO:0000256" key="10">
    <source>
        <dbReference type="ARBA" id="ARBA00023133"/>
    </source>
</evidence>
<feature type="transmembrane region" description="Helical" evidence="14">
    <location>
        <begin position="21"/>
        <end position="43"/>
    </location>
</feature>
<organism evidence="16">
    <name type="scientific">Evadne anonyx</name>
    <dbReference type="NCBI Taxonomy" id="141404"/>
    <lineage>
        <taxon>Eukaryota</taxon>
        <taxon>Metazoa</taxon>
        <taxon>Ecdysozoa</taxon>
        <taxon>Arthropoda</taxon>
        <taxon>Crustacea</taxon>
        <taxon>Branchiopoda</taxon>
        <taxon>Diplostraca</taxon>
        <taxon>Cladocera</taxon>
        <taxon>Onychopoda</taxon>
        <taxon>Podonidae</taxon>
        <taxon>Evadne</taxon>
    </lineage>
</organism>
<comment type="subcellular location">
    <subcellularLocation>
        <location evidence="1">Mitochondrion membrane</location>
        <topology evidence="1">Multi-pass membrane protein</topology>
    </subcellularLocation>
</comment>
<dbReference type="InterPro" id="IPR030470">
    <property type="entry name" value="UbiA_prenylTrfase_CS"/>
</dbReference>
<keyword evidence="8 14" id="KW-1133">Transmembrane helix</keyword>
<keyword evidence="7" id="KW-0809">Transit peptide</keyword>
<evidence type="ECO:0000256" key="6">
    <source>
        <dbReference type="ARBA" id="ARBA00022692"/>
    </source>
</evidence>
<comment type="catalytic activity">
    <reaction evidence="13">
        <text>heme b + (2E,6E)-farnesyl diphosphate + H2O = Fe(II)-heme o + diphosphate</text>
        <dbReference type="Rhea" id="RHEA:28070"/>
        <dbReference type="ChEBI" id="CHEBI:15377"/>
        <dbReference type="ChEBI" id="CHEBI:33019"/>
        <dbReference type="ChEBI" id="CHEBI:60344"/>
        <dbReference type="ChEBI" id="CHEBI:60530"/>
        <dbReference type="ChEBI" id="CHEBI:175763"/>
        <dbReference type="EC" id="2.5.1.141"/>
    </reaction>
</comment>
<feature type="domain" description="G-protein coupled receptors family 1 profile" evidence="15">
    <location>
        <begin position="1"/>
        <end position="44"/>
    </location>
</feature>
<keyword evidence="5" id="KW-0808">Transferase</keyword>
<dbReference type="InterPro" id="IPR000537">
    <property type="entry name" value="UbiA_prenyltransferase"/>
</dbReference>
<keyword evidence="6 14" id="KW-0812">Transmembrane</keyword>
<keyword evidence="9" id="KW-0496">Mitochondrion</keyword>
<evidence type="ECO:0000256" key="5">
    <source>
        <dbReference type="ARBA" id="ARBA00022679"/>
    </source>
</evidence>
<dbReference type="InterPro" id="IPR017452">
    <property type="entry name" value="GPCR_Rhodpsn_7TM"/>
</dbReference>
<accession>A0A9N6WXW9</accession>
<evidence type="ECO:0000256" key="8">
    <source>
        <dbReference type="ARBA" id="ARBA00022989"/>
    </source>
</evidence>
<dbReference type="HAMAP" id="MF_00154">
    <property type="entry name" value="CyoE_CtaB"/>
    <property type="match status" value="1"/>
</dbReference>
<dbReference type="GO" id="GO:0008495">
    <property type="term" value="F:protoheme IX farnesyltransferase activity"/>
    <property type="evidence" value="ECO:0007669"/>
    <property type="project" value="UniProtKB-EC"/>
</dbReference>
<protein>
    <recommendedName>
        <fullName evidence="4">Protoheme IX farnesyltransferase, mitochondrial</fullName>
        <ecNumber evidence="3">2.5.1.141</ecNumber>
    </recommendedName>
    <alternativeName>
        <fullName evidence="12">Heme O synthase</fullName>
    </alternativeName>
</protein>
<proteinExistence type="inferred from homology"/>
<feature type="transmembrane region" description="Helical" evidence="14">
    <location>
        <begin position="381"/>
        <end position="398"/>
    </location>
</feature>
<dbReference type="AlphaFoldDB" id="A0A9N6WXW9"/>
<dbReference type="PANTHER" id="PTHR43448:SF2">
    <property type="entry name" value="PROTOHEME IX FARNESYLTRANSFERASE, MITOCHONDRIAL"/>
    <property type="match status" value="1"/>
</dbReference>
<evidence type="ECO:0000259" key="15">
    <source>
        <dbReference type="PROSITE" id="PS50262"/>
    </source>
</evidence>
<comment type="similarity">
    <text evidence="2">Belongs to the UbiA prenyltransferase family.</text>
</comment>
<dbReference type="EC" id="2.5.1.141" evidence="3"/>
<dbReference type="PROSITE" id="PS50262">
    <property type="entry name" value="G_PROTEIN_RECEP_F1_2"/>
    <property type="match status" value="1"/>
</dbReference>
<dbReference type="GO" id="GO:0006784">
    <property type="term" value="P:heme A biosynthetic process"/>
    <property type="evidence" value="ECO:0007669"/>
    <property type="project" value="TreeGrafter"/>
</dbReference>
<gene>
    <name evidence="16" type="primary">EOG090X09NT</name>
</gene>
<name>A0A9N6WXW9_9CRUS</name>
<dbReference type="PANTHER" id="PTHR43448">
    <property type="entry name" value="PROTOHEME IX FARNESYLTRANSFERASE, MITOCHONDRIAL"/>
    <property type="match status" value="1"/>
</dbReference>
<dbReference type="FunFam" id="1.10.357.140:FF:000004">
    <property type="entry name" value="Protoheme IX farnesyltransferase, mitochondrial"/>
    <property type="match status" value="1"/>
</dbReference>
<dbReference type="Gene3D" id="1.10.357.140">
    <property type="entry name" value="UbiA prenyltransferase"/>
    <property type="match status" value="1"/>
</dbReference>
<evidence type="ECO:0000256" key="9">
    <source>
        <dbReference type="ARBA" id="ARBA00023128"/>
    </source>
</evidence>
<evidence type="ECO:0000256" key="3">
    <source>
        <dbReference type="ARBA" id="ARBA00012292"/>
    </source>
</evidence>
<dbReference type="InterPro" id="IPR044878">
    <property type="entry name" value="UbiA_sf"/>
</dbReference>
<evidence type="ECO:0000256" key="13">
    <source>
        <dbReference type="ARBA" id="ARBA00047690"/>
    </source>
</evidence>
<dbReference type="NCBIfam" id="TIGR01473">
    <property type="entry name" value="cyoE_ctaB"/>
    <property type="match status" value="1"/>
</dbReference>
<dbReference type="Pfam" id="PF01040">
    <property type="entry name" value="UbiA"/>
    <property type="match status" value="1"/>
</dbReference>
<feature type="transmembrane region" description="Helical" evidence="14">
    <location>
        <begin position="195"/>
        <end position="215"/>
    </location>
</feature>
<evidence type="ECO:0000256" key="12">
    <source>
        <dbReference type="ARBA" id="ARBA00030253"/>
    </source>
</evidence>
<evidence type="ECO:0000256" key="7">
    <source>
        <dbReference type="ARBA" id="ARBA00022946"/>
    </source>
</evidence>
<dbReference type="GO" id="GO:0031966">
    <property type="term" value="C:mitochondrial membrane"/>
    <property type="evidence" value="ECO:0007669"/>
    <property type="project" value="UniProtKB-SubCell"/>
</dbReference>
<evidence type="ECO:0000256" key="14">
    <source>
        <dbReference type="SAM" id="Phobius"/>
    </source>
</evidence>
<feature type="transmembrane region" description="Helical" evidence="14">
    <location>
        <begin position="133"/>
        <end position="150"/>
    </location>
</feature>
<dbReference type="CDD" id="cd13957">
    <property type="entry name" value="PT_UbiA_Cox10"/>
    <property type="match status" value="1"/>
</dbReference>
<sequence length="429" mass="46988">MIAAAIKNDAENARARKDKKAFFILGFLVVLFLICWIPFYLYILSLDSVDVEELKKKQALARVSHSDQVFSSGIIEQLKKKPLPPPASLFEEEKVLSPCIIESKLKMARTKQSEPETITVGKLLKFYSSLAKLRLTGLVVCSAVAGYAMAPLSTDMTTLTICLVGTALTSASANTVNQFFEIPFDSQMARTSNRVLVRGLLSPMHAIGFAAASGLGGITMLYFGVNGLCASLGALTLFLYTLVYTPMKRTSVYNTWIGSVVGAIPPLMGYCGGTGDVDAGALLLGAVLFAWQFPHFNALSWNLRSDYSRAGYQMMACVDPELCRNTSMRYSLGLIGICTAAPIIGLTTWMFALDSLPVNLYYVYLSYQFYRNSDSNTARKLFRFSLAHLPLVLTLMWIHKRVTDNVVADDLILNVAQSAGFSLPSISIS</sequence>
<evidence type="ECO:0000256" key="11">
    <source>
        <dbReference type="ARBA" id="ARBA00023136"/>
    </source>
</evidence>
<reference evidence="16" key="1">
    <citation type="submission" date="2021-04" db="EMBL/GenBank/DDBJ databases">
        <authorList>
            <person name="Cornetti L."/>
        </authorList>
    </citation>
    <scope>NUCLEOTIDE SEQUENCE</scope>
</reference>